<protein>
    <submittedName>
        <fullName evidence="1">Uncharacterized protein</fullName>
    </submittedName>
</protein>
<dbReference type="GeneID" id="93444880"/>
<dbReference type="EMBL" id="CP015879">
    <property type="protein sequence ID" value="ANI18833.1"/>
    <property type="molecule type" value="Genomic_DNA"/>
</dbReference>
<organism evidence="1 2">
    <name type="scientific">Pseudomonas citronellolis</name>
    <dbReference type="NCBI Taxonomy" id="53408"/>
    <lineage>
        <taxon>Bacteria</taxon>
        <taxon>Pseudomonadati</taxon>
        <taxon>Pseudomonadota</taxon>
        <taxon>Gammaproteobacteria</taxon>
        <taxon>Pseudomonadales</taxon>
        <taxon>Pseudomonadaceae</taxon>
        <taxon>Pseudomonas</taxon>
    </lineage>
</organism>
<sequence>MEGRQFIKSVTGNYPVYPGHPLVLATAIMEFYSDFPTANAPTEHGWCAALSDSRIPGAGDHVGAAVRCLNIGAEGGSVDEMVAAACSYWERGQAGGHHGYVCAGIEQAKAVEPKFRELAERWFPN</sequence>
<evidence type="ECO:0000313" key="1">
    <source>
        <dbReference type="EMBL" id="ANI18833.1"/>
    </source>
</evidence>
<keyword evidence="1" id="KW-0614">Plasmid</keyword>
<accession>A0A1A9KPC2</accession>
<reference evidence="1 2" key="1">
    <citation type="submission" date="2016-05" db="EMBL/GenBank/DDBJ databases">
        <title>Genome Sequence of Pseudomonas citronellolis Strain SJTE-3, an Estrogens and Persistent Organic Pollutants degradation strain.</title>
        <authorList>
            <person name="Liang R."/>
        </authorList>
    </citation>
    <scope>NUCLEOTIDE SEQUENCE [LARGE SCALE GENOMIC DNA]</scope>
    <source>
        <strain evidence="1 2">SJTE-3</strain>
        <plasmid evidence="2">Plasmid prbl16</plasmid>
    </source>
</reference>
<evidence type="ECO:0000313" key="2">
    <source>
        <dbReference type="Proteomes" id="UP000077748"/>
    </source>
</evidence>
<dbReference type="Proteomes" id="UP000077748">
    <property type="component" value="Plasmid pRBL16"/>
</dbReference>
<gene>
    <name evidence="1" type="ORF">A9C11_32790</name>
</gene>
<dbReference type="RefSeq" id="WP_019438425.1">
    <property type="nucleotide sequence ID" value="NZ_CP015879.1"/>
</dbReference>
<geneLocation type="plasmid" evidence="2">
    <name>prbl16</name>
</geneLocation>
<dbReference type="AlphaFoldDB" id="A0A1A9KPC2"/>
<proteinExistence type="predicted"/>
<name>A0A1A9KPC2_9PSED</name>